<organism evidence="4">
    <name type="scientific">Magallana gigas</name>
    <name type="common">Pacific oyster</name>
    <name type="synonym">Crassostrea gigas</name>
    <dbReference type="NCBI Taxonomy" id="29159"/>
    <lineage>
        <taxon>Eukaryota</taxon>
        <taxon>Metazoa</taxon>
        <taxon>Spiralia</taxon>
        <taxon>Lophotrochozoa</taxon>
        <taxon>Mollusca</taxon>
        <taxon>Bivalvia</taxon>
        <taxon>Autobranchia</taxon>
        <taxon>Pteriomorphia</taxon>
        <taxon>Ostreida</taxon>
        <taxon>Ostreoidea</taxon>
        <taxon>Ostreidae</taxon>
        <taxon>Magallana</taxon>
    </lineage>
</organism>
<protein>
    <submittedName>
        <fullName evidence="4">Axonemal 84 kDa protein</fullName>
    </submittedName>
</protein>
<dbReference type="PANTHER" id="PTHR20929">
    <property type="entry name" value="LUNG ADENOMA SUSCEPTIBILITY 1-RELATED"/>
    <property type="match status" value="1"/>
</dbReference>
<evidence type="ECO:0000256" key="1">
    <source>
        <dbReference type="ARBA" id="ARBA00024332"/>
    </source>
</evidence>
<dbReference type="GO" id="GO:0005930">
    <property type="term" value="C:axoneme"/>
    <property type="evidence" value="ECO:0007669"/>
    <property type="project" value="TreeGrafter"/>
</dbReference>
<feature type="compositionally biased region" description="Basic and acidic residues" evidence="2">
    <location>
        <begin position="36"/>
        <end position="54"/>
    </location>
</feature>
<dbReference type="PRINTS" id="PR02043">
    <property type="entry name" value="CANCERSCCP1"/>
</dbReference>
<dbReference type="GO" id="GO:0008017">
    <property type="term" value="F:microtubule binding"/>
    <property type="evidence" value="ECO:0007669"/>
    <property type="project" value="TreeGrafter"/>
</dbReference>
<feature type="compositionally biased region" description="Acidic residues" evidence="2">
    <location>
        <begin position="381"/>
        <end position="390"/>
    </location>
</feature>
<dbReference type="HOGENOM" id="CLU_003945_1_0_1"/>
<dbReference type="InterPro" id="IPR031826">
    <property type="entry name" value="IC97/Casc1_N"/>
</dbReference>
<evidence type="ECO:0000256" key="2">
    <source>
        <dbReference type="SAM" id="MobiDB-lite"/>
    </source>
</evidence>
<dbReference type="Pfam" id="PF15927">
    <property type="entry name" value="Casc1_N"/>
    <property type="match status" value="1"/>
</dbReference>
<dbReference type="InParanoid" id="K1QH36"/>
<proteinExistence type="inferred from homology"/>
<feature type="domain" description="IC97/Casc1 N-terminal" evidence="3">
    <location>
        <begin position="72"/>
        <end position="271"/>
    </location>
</feature>
<dbReference type="AlphaFoldDB" id="K1QH36"/>
<gene>
    <name evidence="4" type="ORF">CGI_10004973</name>
</gene>
<evidence type="ECO:0000313" key="4">
    <source>
        <dbReference type="EMBL" id="EKC20951.1"/>
    </source>
</evidence>
<feature type="region of interest" description="Disordered" evidence="2">
    <location>
        <begin position="28"/>
        <end position="113"/>
    </location>
</feature>
<comment type="similarity">
    <text evidence="1">Belongs to the DNAI7 family.</text>
</comment>
<evidence type="ECO:0000259" key="3">
    <source>
        <dbReference type="Pfam" id="PF15927"/>
    </source>
</evidence>
<feature type="region of interest" description="Disordered" evidence="2">
    <location>
        <begin position="325"/>
        <end position="402"/>
    </location>
</feature>
<feature type="compositionally biased region" description="Basic and acidic residues" evidence="2">
    <location>
        <begin position="328"/>
        <end position="355"/>
    </location>
</feature>
<accession>K1QH36</accession>
<name>K1QH36_MAGGI</name>
<dbReference type="PANTHER" id="PTHR20929:SF11">
    <property type="entry name" value="DYNEIN AXONEMAL INTERMEDIATE CHAIN 7"/>
    <property type="match status" value="1"/>
</dbReference>
<feature type="compositionally biased region" description="Basic and acidic residues" evidence="2">
    <location>
        <begin position="75"/>
        <end position="113"/>
    </location>
</feature>
<sequence length="766" mass="88823">MAATICLSSEISLSFSLPALTDCSKLICKPPKPKLSKAEKEKIKAEEDLRKAAEEDIVVEGSRHSKPDMFANAEEEQKAKQEEELKEKKKKEKEEEAEKKKRENEEKKDRKVEMTQLNAILSSNKEALQNLHDERRKQMKWNRYMRCDGSPDPTVQGEINTYINLRLEDTDHDDVESVFKASELDTKLIDELNFLLEDTPPEEITEKEIHLYNETKEELQSLMKKKMDSATLHLLQEATDRADPETFNLQFELKSPDVCLSIWGNLSKNPRIKSFEFGKQGLTFEIPRVLCLSDCAIRVLDPKYDHYSPTCKSYYPRRKIVHVEAPAEEAKPEESEENKEEKKDEEPEEKEKEPTDLMAALAELEGGPKEEEEEPEKKEEEKEEEIEEYEEPKTPEPLEYEDFEEEEDVVDLRANDIVGGVFHFNLMSLPPQPKTMNKWIVTRLVDPPELEYIEYVADSVTQLPKENQSSGNTPVQGEKRDEKPAIGITMKLPGHVLFSEEPLIARWDYKKKYWRQDGFTDMSYDEDNRIFSFKTAYFGTFALLQDSHLNMPFQSWELRPHRTNACVLTIIAAIVEVEIEIKDAMCCLSKPDDRPELDGIRNKWVTPKELIKIMKEAGINLFPAEDSSKYVSIQNKNSIVTNWMYEQMALLSSAMAFSWSKWNSEMETSDKVLFQGSEALEDEPLLEEDWGIYLATKKRTMKLKCTEFDEEFSEDYAEGTTFRSNLYHVVLNQCSEEAKERINNSSYQYVDCVEQILKATKILTYS</sequence>
<dbReference type="GO" id="GO:0048487">
    <property type="term" value="F:beta-tubulin binding"/>
    <property type="evidence" value="ECO:0007669"/>
    <property type="project" value="TreeGrafter"/>
</dbReference>
<dbReference type="EMBL" id="JH818294">
    <property type="protein sequence ID" value="EKC20951.1"/>
    <property type="molecule type" value="Genomic_DNA"/>
</dbReference>
<reference evidence="4" key="1">
    <citation type="journal article" date="2012" name="Nature">
        <title>The oyster genome reveals stress adaptation and complexity of shell formation.</title>
        <authorList>
            <person name="Zhang G."/>
            <person name="Fang X."/>
            <person name="Guo X."/>
            <person name="Li L."/>
            <person name="Luo R."/>
            <person name="Xu F."/>
            <person name="Yang P."/>
            <person name="Zhang L."/>
            <person name="Wang X."/>
            <person name="Qi H."/>
            <person name="Xiong Z."/>
            <person name="Que H."/>
            <person name="Xie Y."/>
            <person name="Holland P.W."/>
            <person name="Paps J."/>
            <person name="Zhu Y."/>
            <person name="Wu F."/>
            <person name="Chen Y."/>
            <person name="Wang J."/>
            <person name="Peng C."/>
            <person name="Meng J."/>
            <person name="Yang L."/>
            <person name="Liu J."/>
            <person name="Wen B."/>
            <person name="Zhang N."/>
            <person name="Huang Z."/>
            <person name="Zhu Q."/>
            <person name="Feng Y."/>
            <person name="Mount A."/>
            <person name="Hedgecock D."/>
            <person name="Xu Z."/>
            <person name="Liu Y."/>
            <person name="Domazet-Loso T."/>
            <person name="Du Y."/>
            <person name="Sun X."/>
            <person name="Zhang S."/>
            <person name="Liu B."/>
            <person name="Cheng P."/>
            <person name="Jiang X."/>
            <person name="Li J."/>
            <person name="Fan D."/>
            <person name="Wang W."/>
            <person name="Fu W."/>
            <person name="Wang T."/>
            <person name="Wang B."/>
            <person name="Zhang J."/>
            <person name="Peng Z."/>
            <person name="Li Y."/>
            <person name="Li N."/>
            <person name="Wang J."/>
            <person name="Chen M."/>
            <person name="He Y."/>
            <person name="Tan F."/>
            <person name="Song X."/>
            <person name="Zheng Q."/>
            <person name="Huang R."/>
            <person name="Yang H."/>
            <person name="Du X."/>
            <person name="Chen L."/>
            <person name="Yang M."/>
            <person name="Gaffney P.M."/>
            <person name="Wang S."/>
            <person name="Luo L."/>
            <person name="She Z."/>
            <person name="Ming Y."/>
            <person name="Huang W."/>
            <person name="Zhang S."/>
            <person name="Huang B."/>
            <person name="Zhang Y."/>
            <person name="Qu T."/>
            <person name="Ni P."/>
            <person name="Miao G."/>
            <person name="Wang J."/>
            <person name="Wang Q."/>
            <person name="Steinberg C.E."/>
            <person name="Wang H."/>
            <person name="Li N."/>
            <person name="Qian L."/>
            <person name="Zhang G."/>
            <person name="Li Y."/>
            <person name="Yang H."/>
            <person name="Liu X."/>
            <person name="Wang J."/>
            <person name="Yin Y."/>
            <person name="Wang J."/>
        </authorList>
    </citation>
    <scope>NUCLEOTIDE SEQUENCE [LARGE SCALE GENOMIC DNA]</scope>
    <source>
        <strain evidence="4">05x7-T-G4-1.051#20</strain>
    </source>
</reference>
<dbReference type="InterPro" id="IPR023247">
    <property type="entry name" value="IC97/Dnai7-like"/>
</dbReference>
<dbReference type="FunCoup" id="K1QH36">
    <property type="interactions" value="6"/>
</dbReference>